<dbReference type="InterPro" id="IPR008147">
    <property type="entry name" value="Gln_synt_N"/>
</dbReference>
<dbReference type="Gene3D" id="3.30.590.10">
    <property type="entry name" value="Glutamine synthetase/guanido kinase, catalytic domain"/>
    <property type="match status" value="1"/>
</dbReference>
<dbReference type="GO" id="GO:0016020">
    <property type="term" value="C:membrane"/>
    <property type="evidence" value="ECO:0007669"/>
    <property type="project" value="TreeGrafter"/>
</dbReference>
<organism evidence="5 6">
    <name type="scientific">Methanofollis aquaemaris</name>
    <dbReference type="NCBI Taxonomy" id="126734"/>
    <lineage>
        <taxon>Archaea</taxon>
        <taxon>Methanobacteriati</taxon>
        <taxon>Methanobacteriota</taxon>
        <taxon>Stenosarchaea group</taxon>
        <taxon>Methanomicrobia</taxon>
        <taxon>Methanomicrobiales</taxon>
        <taxon>Methanomicrobiaceae</taxon>
        <taxon>Methanofollis</taxon>
    </lineage>
</organism>
<dbReference type="PANTHER" id="PTHR43407:SF1">
    <property type="entry name" value="LENGSIN"/>
    <property type="match status" value="1"/>
</dbReference>
<reference evidence="5" key="2">
    <citation type="submission" date="2019-02" db="EMBL/GenBank/DDBJ databases">
        <authorList>
            <person name="Chen S.-C."/>
            <person name="Chien H.-H."/>
            <person name="Lai M.-C."/>
        </authorList>
    </citation>
    <scope>NUCLEOTIDE SEQUENCE</scope>
    <source>
        <strain evidence="5">N2F9704</strain>
    </source>
</reference>
<evidence type="ECO:0000259" key="4">
    <source>
        <dbReference type="PROSITE" id="PS51987"/>
    </source>
</evidence>
<dbReference type="GO" id="GO:0019740">
    <property type="term" value="P:nitrogen utilization"/>
    <property type="evidence" value="ECO:0007669"/>
    <property type="project" value="TreeGrafter"/>
</dbReference>
<dbReference type="PANTHER" id="PTHR43407">
    <property type="entry name" value="GLUTAMINE SYNTHETASE"/>
    <property type="match status" value="1"/>
</dbReference>
<dbReference type="Gene3D" id="3.10.20.70">
    <property type="entry name" value="Glutamine synthetase, N-terminal domain"/>
    <property type="match status" value="1"/>
</dbReference>
<dbReference type="KEGG" id="maqe:RJ40_07210"/>
<dbReference type="SMART" id="SM01230">
    <property type="entry name" value="Gln-synt_C"/>
    <property type="match status" value="1"/>
</dbReference>
<dbReference type="GO" id="GO:0006542">
    <property type="term" value="P:glutamine biosynthetic process"/>
    <property type="evidence" value="ECO:0007669"/>
    <property type="project" value="InterPro"/>
</dbReference>
<accession>A0A8A3S5V0</accession>
<evidence type="ECO:0000256" key="1">
    <source>
        <dbReference type="ARBA" id="ARBA00009897"/>
    </source>
</evidence>
<dbReference type="Pfam" id="PF03951">
    <property type="entry name" value="Gln-synt_N"/>
    <property type="match status" value="1"/>
</dbReference>
<feature type="domain" description="GS catalytic" evidence="4">
    <location>
        <begin position="129"/>
        <end position="501"/>
    </location>
</feature>
<proteinExistence type="inferred from homology"/>
<dbReference type="PROSITE" id="PS51987">
    <property type="entry name" value="GS_CATALYTIC"/>
    <property type="match status" value="1"/>
</dbReference>
<dbReference type="InterPro" id="IPR014746">
    <property type="entry name" value="Gln_synth/guanido_kin_cat_dom"/>
</dbReference>
<evidence type="ECO:0000313" key="5">
    <source>
        <dbReference type="EMBL" id="QSZ67303.1"/>
    </source>
</evidence>
<keyword evidence="6" id="KW-1185">Reference proteome</keyword>
<evidence type="ECO:0000256" key="2">
    <source>
        <dbReference type="PROSITE-ProRule" id="PRU01331"/>
    </source>
</evidence>
<reference evidence="5" key="1">
    <citation type="journal article" date="2001" name="Int. J. Syst. Evol. Microbiol.">
        <title>Methanofollis aquaemaris sp. nov., a methanogen isolated from an aquaculture fish pond.</title>
        <authorList>
            <person name="Lai M.C."/>
            <person name="Chen S.C."/>
        </authorList>
    </citation>
    <scope>NUCLEOTIDE SEQUENCE</scope>
    <source>
        <strain evidence="5">N2F9704</strain>
    </source>
</reference>
<dbReference type="InterPro" id="IPR008146">
    <property type="entry name" value="Gln_synth_cat_dom"/>
</dbReference>
<gene>
    <name evidence="5" type="ORF">RJ40_07210</name>
</gene>
<name>A0A8A3S5V0_9EURY</name>
<dbReference type="SUPFAM" id="SSF55931">
    <property type="entry name" value="Glutamine synthetase/guanido kinase"/>
    <property type="match status" value="1"/>
</dbReference>
<dbReference type="AlphaFoldDB" id="A0A8A3S5V0"/>
<dbReference type="GO" id="GO:0004356">
    <property type="term" value="F:glutamine synthetase activity"/>
    <property type="evidence" value="ECO:0007669"/>
    <property type="project" value="InterPro"/>
</dbReference>
<comment type="similarity">
    <text evidence="1 2 3">Belongs to the glutamine synthetase family.</text>
</comment>
<dbReference type="Pfam" id="PF00120">
    <property type="entry name" value="Gln-synt_C"/>
    <property type="match status" value="1"/>
</dbReference>
<protein>
    <submittedName>
        <fullName evidence="5">Glutamine synthetase</fullName>
    </submittedName>
</protein>
<dbReference type="SUPFAM" id="SSF54368">
    <property type="entry name" value="Glutamine synthetase, N-terminal domain"/>
    <property type="match status" value="1"/>
</dbReference>
<dbReference type="Proteomes" id="UP001042704">
    <property type="component" value="Chromosome"/>
</dbReference>
<dbReference type="InterPro" id="IPR036651">
    <property type="entry name" value="Gln_synt_N_sf"/>
</dbReference>
<dbReference type="EMBL" id="CP036172">
    <property type="protein sequence ID" value="QSZ67303.1"/>
    <property type="molecule type" value="Genomic_DNA"/>
</dbReference>
<evidence type="ECO:0000313" key="6">
    <source>
        <dbReference type="Proteomes" id="UP001042704"/>
    </source>
</evidence>
<evidence type="ECO:0000256" key="3">
    <source>
        <dbReference type="RuleBase" id="RU000384"/>
    </source>
</evidence>
<dbReference type="GO" id="GO:0005737">
    <property type="term" value="C:cytoplasm"/>
    <property type="evidence" value="ECO:0007669"/>
    <property type="project" value="TreeGrafter"/>
</dbReference>
<sequence length="501" mass="56264">MKDSEILMNPNDLVRFLKKPSSEFTKDDIIRFCYENGIEMVNFRYAAEDGKLKTLNFIISSKEHLDAILSDGERVDGSNIFSFIEAGSSDLYVIPRYRTAFVNPFTEVPTLEILCSYYDYEGKPLESAPGYVLRKANEEFTRQTGGVFKTLGELEYYVISEREDLYPGLDQKGYHTAAPFAKFEDLRTEALRLIAKAGGKIKYGHSEVGCFSTEDQYFEQHEIEFLPMPVEEAAEQLIIAKWILRMLGYQYGVEISFAPKITVGKAGSGMHFHMLVEKDGQNLMVEGGKLSPLARKMIAGILDAADALTAFGDTIPTSYLRLVPHQEAPTNVCWGDRNRSVVVRVPLGWTGAHHMTQDANPYDRGLTTERPSKQTIEFRVPDGSADPYLMIAGLIVTSLRGINMPDALELAKKLYVDVNIFKPEYRERLDQLEQLPASCWESADALAAKRAIFEENGIFPAGMIDSRVASLKAYEDKGLSEKLYGDKEAIGELVDRFMHVA</sequence>